<comment type="caution">
    <text evidence="1">The sequence shown here is derived from an EMBL/GenBank/DDBJ whole genome shotgun (WGS) entry which is preliminary data.</text>
</comment>
<protein>
    <submittedName>
        <fullName evidence="1">Uncharacterized protein DUF3618</fullName>
    </submittedName>
</protein>
<dbReference type="Pfam" id="PF12277">
    <property type="entry name" value="DUF3618"/>
    <property type="match status" value="1"/>
</dbReference>
<dbReference type="InterPro" id="IPR022062">
    <property type="entry name" value="DUF3618"/>
</dbReference>
<name>A0A368YIM2_9HYPH</name>
<evidence type="ECO:0000313" key="2">
    <source>
        <dbReference type="Proteomes" id="UP000253324"/>
    </source>
</evidence>
<gene>
    <name evidence="1" type="ORF">C7476_11546</name>
</gene>
<proteinExistence type="predicted"/>
<dbReference type="AlphaFoldDB" id="A0A368YIM2"/>
<accession>A0A368YIM2</accession>
<sequence>MTLTADKPNAAEIQRDIESDRRRIEERIDAIQEKMSPGQLIDEVIGYVKSSGGGEYAANLGSAVKANPIPMALMGVSLAWLMTGQRNQWTNADKARDADLYPLATITGEIRRTGPMQEEGGMTYSHFADAAGNRFKALTDTAGKRAGYFIDESGRSYRGFADASGNRVTSIMDEAGAMLDDASGWISDTWQQVSDTAHDLSDKVADKARQLNDTSASAGRVFRDQTTRLNESILTHFRDQPLVGGALAFAVGAAIGAALPPTQVEDSVAGEAAESVKDSISDKAEGILDKGKEVASDIYDQTAAVVDDAYEAASRRIKDATSTDHT</sequence>
<reference evidence="1 2" key="1">
    <citation type="submission" date="2018-07" db="EMBL/GenBank/DDBJ databases">
        <title>Genomic Encyclopedia of Type Strains, Phase III (KMG-III): the genomes of soil and plant-associated and newly described type strains.</title>
        <authorList>
            <person name="Whitman W."/>
        </authorList>
    </citation>
    <scope>NUCLEOTIDE SEQUENCE [LARGE SCALE GENOMIC DNA]</scope>
    <source>
        <strain evidence="1 2">31-25a</strain>
    </source>
</reference>
<keyword evidence="2" id="KW-1185">Reference proteome</keyword>
<dbReference type="RefSeq" id="WP_114431830.1">
    <property type="nucleotide sequence ID" value="NZ_QPJM01000015.1"/>
</dbReference>
<evidence type="ECO:0000313" key="1">
    <source>
        <dbReference type="EMBL" id="RCW80081.1"/>
    </source>
</evidence>
<dbReference type="EMBL" id="QPJM01000015">
    <property type="protein sequence ID" value="RCW80081.1"/>
    <property type="molecule type" value="Genomic_DNA"/>
</dbReference>
<organism evidence="1 2">
    <name type="scientific">Phyllobacterium bourgognense</name>
    <dbReference type="NCBI Taxonomy" id="314236"/>
    <lineage>
        <taxon>Bacteria</taxon>
        <taxon>Pseudomonadati</taxon>
        <taxon>Pseudomonadota</taxon>
        <taxon>Alphaproteobacteria</taxon>
        <taxon>Hyphomicrobiales</taxon>
        <taxon>Phyllobacteriaceae</taxon>
        <taxon>Phyllobacterium</taxon>
    </lineage>
</organism>
<dbReference type="Proteomes" id="UP000253324">
    <property type="component" value="Unassembled WGS sequence"/>
</dbReference>
<dbReference type="OrthoDB" id="7471221at2"/>